<keyword evidence="5" id="KW-1185">Reference proteome</keyword>
<accession>A0AAN9JAZ9</accession>
<proteinExistence type="predicted"/>
<dbReference type="EMBL" id="JAYKXN010000004">
    <property type="protein sequence ID" value="KAK7295478.1"/>
    <property type="molecule type" value="Genomic_DNA"/>
</dbReference>
<dbReference type="EMBL" id="JAYKXN010000004">
    <property type="protein sequence ID" value="KAK7295498.1"/>
    <property type="molecule type" value="Genomic_DNA"/>
</dbReference>
<reference evidence="1 5" key="1">
    <citation type="submission" date="2024-01" db="EMBL/GenBank/DDBJ databases">
        <title>The genomes of 5 underutilized Papilionoideae crops provide insights into root nodulation and disease resistance.</title>
        <authorList>
            <person name="Yuan L."/>
        </authorList>
    </citation>
    <scope>NUCLEOTIDE SEQUENCE [LARGE SCALE GENOMIC DNA]</scope>
    <source>
        <strain evidence="1">LY-2023</strain>
        <tissue evidence="1">Leaf</tissue>
    </source>
</reference>
<dbReference type="EMBL" id="JAYKXN010000004">
    <property type="protein sequence ID" value="KAK7295494.1"/>
    <property type="molecule type" value="Genomic_DNA"/>
</dbReference>
<protein>
    <submittedName>
        <fullName evidence="1">Uncharacterized protein</fullName>
    </submittedName>
</protein>
<evidence type="ECO:0000313" key="1">
    <source>
        <dbReference type="EMBL" id="KAK7295478.1"/>
    </source>
</evidence>
<evidence type="ECO:0000313" key="5">
    <source>
        <dbReference type="Proteomes" id="UP001359559"/>
    </source>
</evidence>
<comment type="caution">
    <text evidence="1">The sequence shown here is derived from an EMBL/GenBank/DDBJ whole genome shotgun (WGS) entry which is preliminary data.</text>
</comment>
<dbReference type="EMBL" id="JAYKXN010000004">
    <property type="protein sequence ID" value="KAK7295486.1"/>
    <property type="molecule type" value="Genomic_DNA"/>
</dbReference>
<organism evidence="1 5">
    <name type="scientific">Clitoria ternatea</name>
    <name type="common">Butterfly pea</name>
    <dbReference type="NCBI Taxonomy" id="43366"/>
    <lineage>
        <taxon>Eukaryota</taxon>
        <taxon>Viridiplantae</taxon>
        <taxon>Streptophyta</taxon>
        <taxon>Embryophyta</taxon>
        <taxon>Tracheophyta</taxon>
        <taxon>Spermatophyta</taxon>
        <taxon>Magnoliopsida</taxon>
        <taxon>eudicotyledons</taxon>
        <taxon>Gunneridae</taxon>
        <taxon>Pentapetalae</taxon>
        <taxon>rosids</taxon>
        <taxon>fabids</taxon>
        <taxon>Fabales</taxon>
        <taxon>Fabaceae</taxon>
        <taxon>Papilionoideae</taxon>
        <taxon>50 kb inversion clade</taxon>
        <taxon>NPAAA clade</taxon>
        <taxon>indigoferoid/millettioid clade</taxon>
        <taxon>Phaseoleae</taxon>
        <taxon>Clitoria</taxon>
    </lineage>
</organism>
<evidence type="ECO:0000313" key="4">
    <source>
        <dbReference type="EMBL" id="KAK7295498.1"/>
    </source>
</evidence>
<name>A0AAN9JAZ9_CLITE</name>
<sequence length="159" mass="17095">MNWVSTDNSGMSVVLAKTMRESSSLVLVVVLLIVLLLPPHHNNIVAAACSSKSYSASQNNVTYGCVGLHCQVGDHDDVQPQPNLLMDPHGLSGMAATSTALNTLKPNQHAPSYDIVISTTEVTANIENHGDSGVFVHHLLQCLSHLNICKYYIVYSALV</sequence>
<evidence type="ECO:0000313" key="3">
    <source>
        <dbReference type="EMBL" id="KAK7295494.1"/>
    </source>
</evidence>
<evidence type="ECO:0000313" key="2">
    <source>
        <dbReference type="EMBL" id="KAK7295486.1"/>
    </source>
</evidence>
<dbReference type="Proteomes" id="UP001359559">
    <property type="component" value="Unassembled WGS sequence"/>
</dbReference>
<dbReference type="AlphaFoldDB" id="A0AAN9JAZ9"/>
<gene>
    <name evidence="1" type="ORF">RJT34_18387</name>
    <name evidence="2" type="ORF">RJT34_18395</name>
    <name evidence="3" type="ORF">RJT34_18403</name>
    <name evidence="4" type="ORF">RJT34_18407</name>
</gene>